<dbReference type="OrthoDB" id="6512918at2759"/>
<dbReference type="InterPro" id="IPR003439">
    <property type="entry name" value="ABC_transporter-like_ATP-bd"/>
</dbReference>
<keyword evidence="2" id="KW-0677">Repeat</keyword>
<dbReference type="InterPro" id="IPR027417">
    <property type="entry name" value="P-loop_NTPase"/>
</dbReference>
<dbReference type="GO" id="GO:0005319">
    <property type="term" value="F:lipid transporter activity"/>
    <property type="evidence" value="ECO:0007669"/>
    <property type="project" value="TreeGrafter"/>
</dbReference>
<dbReference type="Pfam" id="PF00005">
    <property type="entry name" value="ABC_tran"/>
    <property type="match status" value="1"/>
</dbReference>
<name>A0A3P6Q8W1_ANISI</name>
<gene>
    <name evidence="4" type="ORF">ASIM_LOCUS6565</name>
</gene>
<feature type="domain" description="ABC transporter" evidence="3">
    <location>
        <begin position="1"/>
        <end position="70"/>
    </location>
</feature>
<dbReference type="PANTHER" id="PTHR19229:SF36">
    <property type="entry name" value="ATP-BINDING CASSETTE SUB-FAMILY A MEMBER 2"/>
    <property type="match status" value="1"/>
</dbReference>
<evidence type="ECO:0000256" key="1">
    <source>
        <dbReference type="ARBA" id="ARBA00022448"/>
    </source>
</evidence>
<accession>A0A3P6Q8W1</accession>
<dbReference type="Proteomes" id="UP000267096">
    <property type="component" value="Unassembled WGS sequence"/>
</dbReference>
<organism evidence="4 5">
    <name type="scientific">Anisakis simplex</name>
    <name type="common">Herring worm</name>
    <dbReference type="NCBI Taxonomy" id="6269"/>
    <lineage>
        <taxon>Eukaryota</taxon>
        <taxon>Metazoa</taxon>
        <taxon>Ecdysozoa</taxon>
        <taxon>Nematoda</taxon>
        <taxon>Chromadorea</taxon>
        <taxon>Rhabditida</taxon>
        <taxon>Spirurina</taxon>
        <taxon>Ascaridomorpha</taxon>
        <taxon>Ascaridoidea</taxon>
        <taxon>Anisakidae</taxon>
        <taxon>Anisakis</taxon>
        <taxon>Anisakis simplex complex</taxon>
    </lineage>
</organism>
<dbReference type="SUPFAM" id="SSF52540">
    <property type="entry name" value="P-loop containing nucleoside triphosphate hydrolases"/>
    <property type="match status" value="1"/>
</dbReference>
<dbReference type="Gene3D" id="3.40.50.300">
    <property type="entry name" value="P-loop containing nucleotide triphosphate hydrolases"/>
    <property type="match status" value="1"/>
</dbReference>
<dbReference type="GO" id="GO:0140359">
    <property type="term" value="F:ABC-type transporter activity"/>
    <property type="evidence" value="ECO:0007669"/>
    <property type="project" value="InterPro"/>
</dbReference>
<evidence type="ECO:0000313" key="5">
    <source>
        <dbReference type="Proteomes" id="UP000267096"/>
    </source>
</evidence>
<dbReference type="GO" id="GO:0005524">
    <property type="term" value="F:ATP binding"/>
    <property type="evidence" value="ECO:0007669"/>
    <property type="project" value="InterPro"/>
</dbReference>
<evidence type="ECO:0000256" key="2">
    <source>
        <dbReference type="ARBA" id="ARBA00022737"/>
    </source>
</evidence>
<keyword evidence="1" id="KW-0813">Transport</keyword>
<dbReference type="GO" id="GO:0016020">
    <property type="term" value="C:membrane"/>
    <property type="evidence" value="ECO:0007669"/>
    <property type="project" value="InterPro"/>
</dbReference>
<dbReference type="PANTHER" id="PTHR19229">
    <property type="entry name" value="ATP-BINDING CASSETTE TRANSPORTER SUBFAMILY A ABCA"/>
    <property type="match status" value="1"/>
</dbReference>
<keyword evidence="5" id="KW-1185">Reference proteome</keyword>
<dbReference type="EMBL" id="UYRR01014467">
    <property type="protein sequence ID" value="VDK27308.1"/>
    <property type="molecule type" value="Genomic_DNA"/>
</dbReference>
<reference evidence="4 5" key="1">
    <citation type="submission" date="2018-11" db="EMBL/GenBank/DDBJ databases">
        <authorList>
            <consortium name="Pathogen Informatics"/>
        </authorList>
    </citation>
    <scope>NUCLEOTIDE SEQUENCE [LARGE SCALE GENOMIC DNA]</scope>
</reference>
<evidence type="ECO:0000259" key="3">
    <source>
        <dbReference type="Pfam" id="PF00005"/>
    </source>
</evidence>
<sequence length="86" mass="9192">MGHNGAGKTTAMNIITGVSAPTSGSVIINGHRIQGRKDVLNLSLGTCPQHNVLFSNLTVYEHLSFYAKLKSSMSSKVCICIVFVLL</sequence>
<evidence type="ECO:0000313" key="4">
    <source>
        <dbReference type="EMBL" id="VDK27308.1"/>
    </source>
</evidence>
<dbReference type="GO" id="GO:0016887">
    <property type="term" value="F:ATP hydrolysis activity"/>
    <property type="evidence" value="ECO:0007669"/>
    <property type="project" value="InterPro"/>
</dbReference>
<dbReference type="InterPro" id="IPR026082">
    <property type="entry name" value="ABCA"/>
</dbReference>
<proteinExistence type="predicted"/>
<dbReference type="AlphaFoldDB" id="A0A3P6Q8W1"/>
<protein>
    <recommendedName>
        <fullName evidence="3">ABC transporter domain-containing protein</fullName>
    </recommendedName>
</protein>